<feature type="compositionally biased region" description="Pro residues" evidence="9">
    <location>
        <begin position="119"/>
        <end position="136"/>
    </location>
</feature>
<evidence type="ECO:0000256" key="1">
    <source>
        <dbReference type="ARBA" id="ARBA00008278"/>
    </source>
</evidence>
<feature type="compositionally biased region" description="Basic and acidic residues" evidence="9">
    <location>
        <begin position="1397"/>
        <end position="1406"/>
    </location>
</feature>
<feature type="compositionally biased region" description="Polar residues" evidence="9">
    <location>
        <begin position="760"/>
        <end position="784"/>
    </location>
</feature>
<feature type="compositionally biased region" description="Basic and acidic residues" evidence="9">
    <location>
        <begin position="1369"/>
        <end position="1378"/>
    </location>
</feature>
<dbReference type="InterPro" id="IPR026254">
    <property type="entry name" value="RNF31-like"/>
</dbReference>
<dbReference type="PANTHER" id="PTHR16004:SF2">
    <property type="entry name" value="E3 UBIQUITIN-PROTEIN LIGASE LUBEL"/>
    <property type="match status" value="1"/>
</dbReference>
<feature type="region of interest" description="Disordered" evidence="9">
    <location>
        <begin position="1171"/>
        <end position="1200"/>
    </location>
</feature>
<keyword evidence="7" id="KW-0862">Zinc</keyword>
<accession>A0ABD2NU97</accession>
<dbReference type="InterPro" id="IPR001876">
    <property type="entry name" value="Znf_RanBP2"/>
</dbReference>
<evidence type="ECO:0000256" key="3">
    <source>
        <dbReference type="ARBA" id="ARBA00022723"/>
    </source>
</evidence>
<feature type="compositionally biased region" description="Low complexity" evidence="9">
    <location>
        <begin position="706"/>
        <end position="724"/>
    </location>
</feature>
<feature type="region of interest" description="Disordered" evidence="9">
    <location>
        <begin position="394"/>
        <end position="527"/>
    </location>
</feature>
<feature type="compositionally biased region" description="Basic residues" evidence="9">
    <location>
        <begin position="744"/>
        <end position="753"/>
    </location>
</feature>
<dbReference type="InterPro" id="IPR047542">
    <property type="entry name" value="Rcat_RBR_RNF31-like"/>
</dbReference>
<dbReference type="PROSITE" id="PS50119">
    <property type="entry name" value="ZF_BBOX"/>
    <property type="match status" value="1"/>
</dbReference>
<feature type="region of interest" description="Disordered" evidence="9">
    <location>
        <begin position="566"/>
        <end position="609"/>
    </location>
</feature>
<keyword evidence="5 8" id="KW-0863">Zinc-finger</keyword>
<dbReference type="Gene3D" id="6.10.140.1100">
    <property type="match status" value="1"/>
</dbReference>
<evidence type="ECO:0000256" key="2">
    <source>
        <dbReference type="ARBA" id="ARBA00022679"/>
    </source>
</evidence>
<evidence type="ECO:0000256" key="8">
    <source>
        <dbReference type="PROSITE-ProRule" id="PRU00322"/>
    </source>
</evidence>
<keyword evidence="4" id="KW-0677">Repeat</keyword>
<feature type="compositionally biased region" description="Basic and acidic residues" evidence="9">
    <location>
        <begin position="1725"/>
        <end position="1735"/>
    </location>
</feature>
<name>A0ABD2NU97_9CUCU</name>
<feature type="domain" description="RING-type" evidence="12">
    <location>
        <begin position="2009"/>
        <end position="2217"/>
    </location>
</feature>
<dbReference type="CDD" id="cd19815">
    <property type="entry name" value="Bbox1_HOIP"/>
    <property type="match status" value="1"/>
</dbReference>
<dbReference type="SUPFAM" id="SSF57850">
    <property type="entry name" value="RING/U-box"/>
    <property type="match status" value="2"/>
</dbReference>
<feature type="region of interest" description="Disordered" evidence="9">
    <location>
        <begin position="1685"/>
        <end position="1807"/>
    </location>
</feature>
<feature type="region of interest" description="Disordered" evidence="9">
    <location>
        <begin position="1057"/>
        <end position="1079"/>
    </location>
</feature>
<sequence>MKITITTFADNEGGTGGPPPPPVPKDDSKNKSPKVEKYQEPDYEVIEFGQYSNAPMITKNGNKHKSGLRCQLCGCSVPALRCDDCAQIFCPSCDNMFHRHPKRHSHVRKTIDLRHSQPLRPPLPPKGEPPMAPIPPPRRRRAGSVGPSPCPSPTPSRANQVQSSLSRKEGLFSFKDKMNSLKKMMGSRPLPPTPTSTNHPSPRSDFSRSSPDRFNRNFDGQSPSPSLEQRYRQHQMIMRGTTPNLPSTCSSEFEQSSRGNGYPEWERDQWSPAPSRGLQRKFSTSSYTPSSRHHSTSVFDLNNIPQQHTHRGSIPIQQAHSTAHLNCQPCCQGPWTDQWGFSEPHRSGSNMSLNMVPGAYPMNPMWMGTWHGAPPSAMYPYPVPMTHIPNETFLRSQSRPSSPSHSIKSRKSTLSKKSRRKYRDSDSEEDDRRSTFSYNDRSERKSIGNRYSERSRTLRDPISVPKEIHRRNTIETIDRASINRGRPSIAESSDSDDEYQSESQKEDIIEEEQSLEESSPIKKSKSGLDVENTSWECEHCTFVNDANTKICSICCKTKTDTAKAIPAEPVKSPSKTNLLSPKNLPMTKSKRKESKLQTSGSSDNYSRDCSETESVLNKLGKMGISKDEIKKEVDLKKEDIVATRESEVGKKSNSSIDNTNGNNNNNNQLADRVSHGVGSSPPRDIVRNLNEQSNINNSESAHVVKTTSTSTGTSPPPQSISTQTYEDIPLDQNRINRGRTLGRNSKRSFHRSRSLHDSSQRGSAWSLHRSSSRQSFTTDSQSLPGSREASPLSYEYPDNVYMERQSPKERKPSTTRRPSLSDIRRAESYRKTLKNQYMDGSIQYLKEMPPDYSSDNGIQKQDSFKIQGMELVKLLREAEQYKYIADEVQIALMKCKDMNPIEWLKQNWQTTITSVVTLATQMGREMPMNIVGTISDKEARAALISHKGNLWAAVQECVDQRQKKYADIASRGDYSREDIVTVLTANHGDLEAAYNELNKTQLKPFLMRIWGPPVGTENDSGNEGVMLDRMRSEDIANANKNNKTSDLAVSSQSYSQISNIPSTSPHVSSPFHSTTSSVHLGKEEPAAINTDQNSLPHTQSSSSSNLVDEIALLETELTENLLDTNDFNNNIENAIRDPDIVTSIHIDSTNEEKIHKKVYVEKSSTVIQVLDNTSEGINHDRLPDSETESETSGEENKNEEFSDAIEDLDQLQNIVSAIQDPVKKKSVSMLNITLTNKNETAHNLPLIDLNANLQNESTRNEDIVIKSVAQIVFGEQNSKNEVNVSVENESDQVSNKNGQDSSGNIGNQERTKSAENSKKETWLNQEESYVSEKNNTNQIFASENIRTSNYSIANNDENGLNIDEKTEITVDTENENKSSKNYQKISIPNDEENNQTKNEKSSKIENEIDQTNEASTSKLTMKGENLAHYKISNQRRKKSKGYIKFSVPITKPKRAVRTHRRKSLKTKLKNESMSSTNDESFEEKTKEPTTSIIANTDSKRLESERPNLSHDKESQKSEISEEAFTNEQSEKNNTEKKPKSEEEANQEIEIKSKSIEKSPSLRRVKGFRKKTRDLTIKINTDKLPQIEAGETPDIIECEKLDSQLIEPNLELNKINVETEKNNISPLSNISMNNDVASEESAKSKIIRTETPPKSSTTVQIPQNNQIIAIPRRSKIPVAATRTNSFTKEGPKIHEIQTSTSKIPIKVTRDKLSGSESGSNASELSTKSEPKEKSTKIELNVPTSPRARSLTPNRVIKYEVTDQRKHRSMNKPTELSNNVNSSELTNGKTKERPNFASSKMSSFESTSSKQYSYTKSLDNDSDSSVSDSNVEDLLDYSDYEDSYEEFDEEEYEAIDESNSEVYEQFEDVNDKLIRDLDLNLSEISARVEELTSNIDQHPDNTVRYFEETCESDEEDYESKDEKEESENEVSLQPELHQTDILNTDLQVEFRQPTENEDKERQARRFLAEGQVETYQQAELAVNLIELKFSAQEAFEAVKECSSLDAAVAYLQQECELCAGKYPMNKIISMLKCVHRYLTGNELAEDDLSDYFSNLDILLKGILDIQVHELFQQKLRDRTLMQDPNFKWCAQCSSGFFANPRQKRLVCPDCKAITCAGCRRLWEKQHEGISCEKFAEWKEANDPENQQSAVTKHLQENGIDCPKCKFKYSLAKGGCMHFTCTQCKHEFCYGCGKPFMMGAKCGLSIYCGKLGLHAHHPRNCLFYLRDKEPQELQKLLKDHKITFNTATPQREANASTALKCCIPLQRETPNGLIDTVCNNEVLTGQAGLCKQHYIEYLCCLIRKNGIDTLPLLTAEDLETVVRRAAKKLPPNAYGTPRDMLHYIEYLVGLIGRHKLDPVTILDLAEVSQELRRRGKQLPERAASCSDQQYRDICIKIVMEQIPLD</sequence>
<feature type="compositionally biased region" description="Basic residues" evidence="9">
    <location>
        <begin position="1451"/>
        <end position="1467"/>
    </location>
</feature>
<dbReference type="Pfam" id="PF18091">
    <property type="entry name" value="E3_UbLigase_RBR"/>
    <property type="match status" value="2"/>
</dbReference>
<dbReference type="Pfam" id="PF22191">
    <property type="entry name" value="IBR_1"/>
    <property type="match status" value="1"/>
</dbReference>
<keyword evidence="3" id="KW-0479">Metal-binding</keyword>
<feature type="compositionally biased region" description="Acidic residues" evidence="9">
    <location>
        <begin position="1909"/>
        <end position="1926"/>
    </location>
</feature>
<feature type="compositionally biased region" description="Polar residues" evidence="9">
    <location>
        <begin position="1057"/>
        <end position="1078"/>
    </location>
</feature>
<feature type="region of interest" description="Disordered" evidence="9">
    <location>
        <begin position="1432"/>
        <end position="1555"/>
    </location>
</feature>
<feature type="compositionally biased region" description="Polar residues" evidence="9">
    <location>
        <begin position="689"/>
        <end position="700"/>
    </location>
</feature>
<feature type="compositionally biased region" description="Low complexity" evidence="9">
    <location>
        <begin position="195"/>
        <end position="209"/>
    </location>
</feature>
<feature type="compositionally biased region" description="Polar residues" evidence="9">
    <location>
        <begin position="1769"/>
        <end position="1786"/>
    </location>
</feature>
<feature type="domain" description="B box-type" evidence="10">
    <location>
        <begin position="65"/>
        <end position="109"/>
    </location>
</feature>
<reference evidence="13 14" key="1">
    <citation type="journal article" date="2021" name="BMC Biol.">
        <title>Horizontally acquired antibacterial genes associated with adaptive radiation of ladybird beetles.</title>
        <authorList>
            <person name="Li H.S."/>
            <person name="Tang X.F."/>
            <person name="Huang Y.H."/>
            <person name="Xu Z.Y."/>
            <person name="Chen M.L."/>
            <person name="Du X.Y."/>
            <person name="Qiu B.Y."/>
            <person name="Chen P.T."/>
            <person name="Zhang W."/>
            <person name="Slipinski A."/>
            <person name="Escalona H.E."/>
            <person name="Waterhouse R.M."/>
            <person name="Zwick A."/>
            <person name="Pang H."/>
        </authorList>
    </citation>
    <scope>NUCLEOTIDE SEQUENCE [LARGE SCALE GENOMIC DNA]</scope>
    <source>
        <strain evidence="13">SYSU2018</strain>
    </source>
</reference>
<dbReference type="PANTHER" id="PTHR16004">
    <property type="entry name" value="RING FINGER PROTEIN 31-RELATED"/>
    <property type="match status" value="1"/>
</dbReference>
<evidence type="ECO:0000259" key="11">
    <source>
        <dbReference type="PROSITE" id="PS50199"/>
    </source>
</evidence>
<dbReference type="Gene3D" id="1.20.120.1750">
    <property type="match status" value="1"/>
</dbReference>
<feature type="region of interest" description="Disordered" evidence="9">
    <location>
        <begin position="1812"/>
        <end position="1831"/>
    </location>
</feature>
<dbReference type="PROSITE" id="PS01358">
    <property type="entry name" value="ZF_RANBP2_1"/>
    <property type="match status" value="1"/>
</dbReference>
<feature type="compositionally biased region" description="Basic and acidic residues" evidence="9">
    <location>
        <begin position="466"/>
        <end position="478"/>
    </location>
</feature>
<feature type="region of interest" description="Disordered" evidence="9">
    <location>
        <begin position="644"/>
        <end position="828"/>
    </location>
</feature>
<keyword evidence="6" id="KW-0833">Ubl conjugation pathway</keyword>
<feature type="compositionally biased region" description="Basic and acidic residues" evidence="9">
    <location>
        <begin position="1309"/>
        <end position="1320"/>
    </location>
</feature>
<proteinExistence type="inferred from homology"/>
<evidence type="ECO:0000256" key="4">
    <source>
        <dbReference type="ARBA" id="ARBA00022737"/>
    </source>
</evidence>
<feature type="domain" description="RanBP2-type" evidence="11">
    <location>
        <begin position="525"/>
        <end position="560"/>
    </location>
</feature>
<evidence type="ECO:0000313" key="13">
    <source>
        <dbReference type="EMBL" id="KAL3282322.1"/>
    </source>
</evidence>
<dbReference type="Gene3D" id="1.10.8.10">
    <property type="entry name" value="DNA helicase RuvA subunit, C-terminal domain"/>
    <property type="match status" value="1"/>
</dbReference>
<dbReference type="GO" id="GO:0016740">
    <property type="term" value="F:transferase activity"/>
    <property type="evidence" value="ECO:0007669"/>
    <property type="project" value="UniProtKB-KW"/>
</dbReference>
<dbReference type="InterPro" id="IPR041031">
    <property type="entry name" value="RNF31_C"/>
</dbReference>
<feature type="compositionally biased region" description="Basic residues" evidence="9">
    <location>
        <begin position="407"/>
        <end position="422"/>
    </location>
</feature>
<feature type="compositionally biased region" description="Polar residues" evidence="9">
    <location>
        <begin position="241"/>
        <end position="259"/>
    </location>
</feature>
<feature type="region of interest" description="Disordered" evidence="9">
    <location>
        <begin position="1282"/>
        <end position="1320"/>
    </location>
</feature>
<dbReference type="PROSITE" id="PS51873">
    <property type="entry name" value="TRIAD"/>
    <property type="match status" value="1"/>
</dbReference>
<dbReference type="Pfam" id="PF16678">
    <property type="entry name" value="UBA_HOIP"/>
    <property type="match status" value="1"/>
</dbReference>
<feature type="compositionally biased region" description="Low complexity" evidence="9">
    <location>
        <begin position="395"/>
        <end position="406"/>
    </location>
</feature>
<feature type="compositionally biased region" description="Basic residues" evidence="9">
    <location>
        <begin position="99"/>
        <end position="108"/>
    </location>
</feature>
<dbReference type="CDD" id="cd20337">
    <property type="entry name" value="BRcat_RBR_HOIP"/>
    <property type="match status" value="1"/>
</dbReference>
<protein>
    <recommendedName>
        <fullName evidence="15">RBR-type E3 ubiquitin transferase</fullName>
    </recommendedName>
</protein>
<feature type="compositionally biased region" description="Basic and acidic residues" evidence="9">
    <location>
        <begin position="24"/>
        <end position="40"/>
    </location>
</feature>
<organism evidence="13 14">
    <name type="scientific">Cryptolaemus montrouzieri</name>
    <dbReference type="NCBI Taxonomy" id="559131"/>
    <lineage>
        <taxon>Eukaryota</taxon>
        <taxon>Metazoa</taxon>
        <taxon>Ecdysozoa</taxon>
        <taxon>Arthropoda</taxon>
        <taxon>Hexapoda</taxon>
        <taxon>Insecta</taxon>
        <taxon>Pterygota</taxon>
        <taxon>Neoptera</taxon>
        <taxon>Endopterygota</taxon>
        <taxon>Coleoptera</taxon>
        <taxon>Polyphaga</taxon>
        <taxon>Cucujiformia</taxon>
        <taxon>Coccinelloidea</taxon>
        <taxon>Coccinellidae</taxon>
        <taxon>Scymninae</taxon>
        <taxon>Scymnini</taxon>
        <taxon>Cryptolaemus</taxon>
    </lineage>
</organism>
<keyword evidence="2" id="KW-0808">Transferase</keyword>
<feature type="compositionally biased region" description="Basic and acidic residues" evidence="9">
    <location>
        <begin position="1528"/>
        <end position="1555"/>
    </location>
</feature>
<dbReference type="InterPro" id="IPR002867">
    <property type="entry name" value="IBR_dom"/>
</dbReference>
<evidence type="ECO:0000259" key="10">
    <source>
        <dbReference type="PROSITE" id="PS50119"/>
    </source>
</evidence>
<feature type="region of interest" description="Disordered" evidence="9">
    <location>
        <begin position="1"/>
        <end position="40"/>
    </location>
</feature>
<evidence type="ECO:0000256" key="6">
    <source>
        <dbReference type="ARBA" id="ARBA00022786"/>
    </source>
</evidence>
<comment type="similarity">
    <text evidence="1">Belongs to the RBR family.</text>
</comment>
<dbReference type="Pfam" id="PF01485">
    <property type="entry name" value="IBR"/>
    <property type="match status" value="1"/>
</dbReference>
<dbReference type="Proteomes" id="UP001516400">
    <property type="component" value="Unassembled WGS sequence"/>
</dbReference>
<dbReference type="EMBL" id="JABFTP020000144">
    <property type="protein sequence ID" value="KAL3282322.1"/>
    <property type="molecule type" value="Genomic_DNA"/>
</dbReference>
<feature type="region of interest" description="Disordered" evidence="9">
    <location>
        <begin position="1369"/>
        <end position="1414"/>
    </location>
</feature>
<dbReference type="InterPro" id="IPR013087">
    <property type="entry name" value="Znf_C2H2_type"/>
</dbReference>
<evidence type="ECO:0000256" key="7">
    <source>
        <dbReference type="ARBA" id="ARBA00022833"/>
    </source>
</evidence>
<dbReference type="InterPro" id="IPR032065">
    <property type="entry name" value="RNF31-UBA"/>
</dbReference>
<feature type="compositionally biased region" description="Low complexity" evidence="9">
    <location>
        <begin position="652"/>
        <end position="667"/>
    </location>
</feature>
<evidence type="ECO:0000313" key="14">
    <source>
        <dbReference type="Proteomes" id="UP001516400"/>
    </source>
</evidence>
<feature type="compositionally biased region" description="Basic and acidic residues" evidence="9">
    <location>
        <begin position="430"/>
        <end position="459"/>
    </location>
</feature>
<feature type="region of interest" description="Disordered" evidence="9">
    <location>
        <begin position="1909"/>
        <end position="1935"/>
    </location>
</feature>
<dbReference type="PROSITE" id="PS00028">
    <property type="entry name" value="ZINC_FINGER_C2H2_1"/>
    <property type="match status" value="1"/>
</dbReference>
<comment type="caution">
    <text evidence="13">The sequence shown here is derived from an EMBL/GenBank/DDBJ whole genome shotgun (WGS) entry which is preliminary data.</text>
</comment>
<dbReference type="SMART" id="SM00547">
    <property type="entry name" value="ZnF_RBZ"/>
    <property type="match status" value="1"/>
</dbReference>
<feature type="region of interest" description="Disordered" evidence="9">
    <location>
        <begin position="99"/>
        <end position="294"/>
    </location>
</feature>
<evidence type="ECO:0008006" key="15">
    <source>
        <dbReference type="Google" id="ProtNLM"/>
    </source>
</evidence>
<dbReference type="InterPro" id="IPR044066">
    <property type="entry name" value="TRIAD_supradom"/>
</dbReference>
<feature type="compositionally biased region" description="Basic and acidic residues" evidence="9">
    <location>
        <begin position="166"/>
        <end position="179"/>
    </location>
</feature>
<feature type="compositionally biased region" description="Polar residues" evidence="9">
    <location>
        <begin position="281"/>
        <end position="294"/>
    </location>
</feature>
<feature type="compositionally biased region" description="Polar residues" evidence="9">
    <location>
        <begin position="155"/>
        <end position="165"/>
    </location>
</feature>
<gene>
    <name evidence="13" type="ORF">HHI36_005509</name>
</gene>
<keyword evidence="14" id="KW-1185">Reference proteome</keyword>
<feature type="compositionally biased region" description="Low complexity" evidence="9">
    <location>
        <begin position="1282"/>
        <end position="1295"/>
    </location>
</feature>
<dbReference type="PROSITE" id="PS50199">
    <property type="entry name" value="ZF_RANBP2_2"/>
    <property type="match status" value="1"/>
</dbReference>
<dbReference type="SMART" id="SM00647">
    <property type="entry name" value="IBR"/>
    <property type="match status" value="2"/>
</dbReference>
<evidence type="ECO:0000256" key="5">
    <source>
        <dbReference type="ARBA" id="ARBA00022771"/>
    </source>
</evidence>
<feature type="compositionally biased region" description="Polar residues" evidence="9">
    <location>
        <begin position="1296"/>
        <end position="1308"/>
    </location>
</feature>
<feature type="compositionally biased region" description="Low complexity" evidence="9">
    <location>
        <begin position="1812"/>
        <end position="1827"/>
    </location>
</feature>
<dbReference type="InterPro" id="IPR047540">
    <property type="entry name" value="BRcat_RBR_RNF31-like"/>
</dbReference>
<dbReference type="InterPro" id="IPR000315">
    <property type="entry name" value="Znf_B-box"/>
</dbReference>
<dbReference type="Gene3D" id="2.30.30.380">
    <property type="entry name" value="Zn-finger domain of Sec23/24"/>
    <property type="match status" value="1"/>
</dbReference>
<feature type="compositionally biased region" description="Low complexity" evidence="9">
    <location>
        <begin position="1796"/>
        <end position="1807"/>
    </location>
</feature>
<evidence type="ECO:0000256" key="9">
    <source>
        <dbReference type="SAM" id="MobiDB-lite"/>
    </source>
</evidence>
<feature type="compositionally biased region" description="Basic and acidic residues" evidence="9">
    <location>
        <begin position="1497"/>
        <end position="1519"/>
    </location>
</feature>
<dbReference type="InterPro" id="IPR047543">
    <property type="entry name" value="Bbox1_RNF31-like"/>
</dbReference>
<evidence type="ECO:0000259" key="12">
    <source>
        <dbReference type="PROSITE" id="PS51873"/>
    </source>
</evidence>
<dbReference type="GO" id="GO:0008270">
    <property type="term" value="F:zinc ion binding"/>
    <property type="evidence" value="ECO:0007669"/>
    <property type="project" value="UniProtKB-KW"/>
</dbReference>
<dbReference type="CDD" id="cd20351">
    <property type="entry name" value="Rcat_RBR_HOIP"/>
    <property type="match status" value="1"/>
</dbReference>